<dbReference type="SUPFAM" id="SSF55035">
    <property type="entry name" value="NAD-binding domain of HMG-CoA reductase"/>
    <property type="match status" value="1"/>
</dbReference>
<evidence type="ECO:0000256" key="2">
    <source>
        <dbReference type="ARBA" id="ARBA00023002"/>
    </source>
</evidence>
<dbReference type="Pfam" id="PF00368">
    <property type="entry name" value="HMG-CoA_red"/>
    <property type="match status" value="1"/>
</dbReference>
<dbReference type="InterPro" id="IPR009023">
    <property type="entry name" value="HMG_CoA_Rdtase_NAD(P)-bd_sf"/>
</dbReference>
<protein>
    <submittedName>
        <fullName evidence="3">Hydroxymethylglutaryl-coenzyme A reductase</fullName>
    </submittedName>
</protein>
<dbReference type="Gene3D" id="3.30.70.420">
    <property type="entry name" value="Hydroxymethylglutaryl-CoA reductase, class I/II, NAD/NADP-binding domain"/>
    <property type="match status" value="1"/>
</dbReference>
<dbReference type="Gene3D" id="3.90.770.10">
    <property type="entry name" value="3-hydroxy-3-methylglutaryl-coenzyme A Reductase, Chain A, domain 2"/>
    <property type="match status" value="1"/>
</dbReference>
<dbReference type="GO" id="GO:0015936">
    <property type="term" value="P:coenzyme A metabolic process"/>
    <property type="evidence" value="ECO:0007669"/>
    <property type="project" value="InterPro"/>
</dbReference>
<proteinExistence type="inferred from homology"/>
<dbReference type="EMBL" id="CP014209">
    <property type="protein sequence ID" value="ANC30085.1"/>
    <property type="molecule type" value="Genomic_DNA"/>
</dbReference>
<comment type="similarity">
    <text evidence="1">Belongs to the HMG-CoA reductase family.</text>
</comment>
<dbReference type="OrthoDB" id="9794902at2"/>
<evidence type="ECO:0000313" key="4">
    <source>
        <dbReference type="Proteomes" id="UP000076794"/>
    </source>
</evidence>
<dbReference type="InterPro" id="IPR002202">
    <property type="entry name" value="HMG_CoA_Rdtase"/>
</dbReference>
<gene>
    <name evidence="3" type="ORF">I598_0505</name>
</gene>
<keyword evidence="2" id="KW-0560">Oxidoreductase</keyword>
<dbReference type="PRINTS" id="PR00071">
    <property type="entry name" value="HMGCOARDTASE"/>
</dbReference>
<dbReference type="PATRIC" id="fig|1300344.3.peg.505"/>
<sequence>MPDTATPIPTRWVGPIRVRGNAVSGEVEVPLATYETPLWPSVGRGARVSRLVEDGITVTVVDERMARSILLVAPDAATAYAASLDIQGRIGELQGLVSTQSRFAKLIEVRDEIVGNLLYLRLEFTTGDASGHNMVTQAADLILDHLLAADPRLSYGSVSGNFCTDKKVSAVNGLLGRGKNVVAEILIPADLVAKQLRTTAARVVELNTRKNLVGGIAAGSLRSANAHYANMLLAFYLATGQDAANIVEGSQGITYAEARGEDLYFSCTLPNLIVGTVGNGKDLPVVEDAMVRLGCREDREPGANARRLAALVAASVLCGELSLMAAQTNPGELMAAHLRLERRRQDAGSVA</sequence>
<keyword evidence="4" id="KW-1185">Reference proteome</keyword>
<accession>A0A161HZE5</accession>
<dbReference type="SUPFAM" id="SSF56542">
    <property type="entry name" value="Substrate-binding domain of HMG-CoA reductase"/>
    <property type="match status" value="1"/>
</dbReference>
<dbReference type="PANTHER" id="PTHR10572:SF24">
    <property type="entry name" value="3-HYDROXY-3-METHYLGLUTARYL-COENZYME A REDUCTASE"/>
    <property type="match status" value="1"/>
</dbReference>
<organism evidence="3 4">
    <name type="scientific">Isoptericola dokdonensis DS-3</name>
    <dbReference type="NCBI Taxonomy" id="1300344"/>
    <lineage>
        <taxon>Bacteria</taxon>
        <taxon>Bacillati</taxon>
        <taxon>Actinomycetota</taxon>
        <taxon>Actinomycetes</taxon>
        <taxon>Micrococcales</taxon>
        <taxon>Promicromonosporaceae</taxon>
        <taxon>Isoptericola</taxon>
    </lineage>
</organism>
<dbReference type="RefSeq" id="WP_068204785.1">
    <property type="nucleotide sequence ID" value="NZ_CP014209.1"/>
</dbReference>
<dbReference type="InterPro" id="IPR023074">
    <property type="entry name" value="HMG_CoA_Rdtase_cat_sf"/>
</dbReference>
<dbReference type="KEGG" id="ido:I598_0505"/>
<dbReference type="GO" id="GO:0004420">
    <property type="term" value="F:hydroxymethylglutaryl-CoA reductase (NADPH) activity"/>
    <property type="evidence" value="ECO:0007669"/>
    <property type="project" value="InterPro"/>
</dbReference>
<name>A0A161HZE5_9MICO</name>
<dbReference type="Proteomes" id="UP000076794">
    <property type="component" value="Chromosome"/>
</dbReference>
<dbReference type="PROSITE" id="PS50065">
    <property type="entry name" value="HMG_COA_REDUCTASE_4"/>
    <property type="match status" value="1"/>
</dbReference>
<dbReference type="InterPro" id="IPR009029">
    <property type="entry name" value="HMG_CoA_Rdtase_sub-bd_dom_sf"/>
</dbReference>
<evidence type="ECO:0000313" key="3">
    <source>
        <dbReference type="EMBL" id="ANC30085.1"/>
    </source>
</evidence>
<reference evidence="3 4" key="1">
    <citation type="submission" date="2016-01" db="EMBL/GenBank/DDBJ databases">
        <title>Complete genome sequence of a soil Actinobacterium, Isoptericola dokdonensis DS-3.</title>
        <authorList>
            <person name="Kwon S.-K."/>
            <person name="Kim J.F."/>
        </authorList>
    </citation>
    <scope>NUCLEOTIDE SEQUENCE [LARGE SCALE GENOMIC DNA]</scope>
    <source>
        <strain evidence="3 4">DS-3</strain>
    </source>
</reference>
<dbReference type="PANTHER" id="PTHR10572">
    <property type="entry name" value="3-HYDROXY-3-METHYLGLUTARYL-COENZYME A REDUCTASE"/>
    <property type="match status" value="1"/>
</dbReference>
<evidence type="ECO:0000256" key="1">
    <source>
        <dbReference type="ARBA" id="ARBA00007661"/>
    </source>
</evidence>
<dbReference type="STRING" id="1300344.I598_0505"/>
<dbReference type="AlphaFoldDB" id="A0A161HZE5"/>